<organism evidence="2 3">
    <name type="scientific">Dipteronia dyeriana</name>
    <dbReference type="NCBI Taxonomy" id="168575"/>
    <lineage>
        <taxon>Eukaryota</taxon>
        <taxon>Viridiplantae</taxon>
        <taxon>Streptophyta</taxon>
        <taxon>Embryophyta</taxon>
        <taxon>Tracheophyta</taxon>
        <taxon>Spermatophyta</taxon>
        <taxon>Magnoliopsida</taxon>
        <taxon>eudicotyledons</taxon>
        <taxon>Gunneridae</taxon>
        <taxon>Pentapetalae</taxon>
        <taxon>rosids</taxon>
        <taxon>malvids</taxon>
        <taxon>Sapindales</taxon>
        <taxon>Sapindaceae</taxon>
        <taxon>Hippocastanoideae</taxon>
        <taxon>Acereae</taxon>
        <taxon>Dipteronia</taxon>
    </lineage>
</organism>
<protein>
    <submittedName>
        <fullName evidence="2">Uncharacterized protein</fullName>
    </submittedName>
</protein>
<feature type="region of interest" description="Disordered" evidence="1">
    <location>
        <begin position="77"/>
        <end position="113"/>
    </location>
</feature>
<keyword evidence="3" id="KW-1185">Reference proteome</keyword>
<evidence type="ECO:0000313" key="2">
    <source>
        <dbReference type="EMBL" id="KAK2636875.1"/>
    </source>
</evidence>
<dbReference type="Proteomes" id="UP001280121">
    <property type="component" value="Unassembled WGS sequence"/>
</dbReference>
<reference evidence="2" key="1">
    <citation type="journal article" date="2023" name="Plant J.">
        <title>Genome sequences and population genomics provide insights into the demographic history, inbreeding, and mutation load of two 'living fossil' tree species of Dipteronia.</title>
        <authorList>
            <person name="Feng Y."/>
            <person name="Comes H.P."/>
            <person name="Chen J."/>
            <person name="Zhu S."/>
            <person name="Lu R."/>
            <person name="Zhang X."/>
            <person name="Li P."/>
            <person name="Qiu J."/>
            <person name="Olsen K.M."/>
            <person name="Qiu Y."/>
        </authorList>
    </citation>
    <scope>NUCLEOTIDE SEQUENCE</scope>
    <source>
        <strain evidence="2">KIB01</strain>
    </source>
</reference>
<sequence>MTGKQEETQTLQEPTQVSTEVPATSSSSPPPTEEETKKWGTHIMEALAVPTAHPDNKIAASWKAGDHQQLSTALCRSLSNRQAKQQPSGSCRRHVKYLDPKSRDLGPQPLAQS</sequence>
<comment type="caution">
    <text evidence="2">The sequence shown here is derived from an EMBL/GenBank/DDBJ whole genome shotgun (WGS) entry which is preliminary data.</text>
</comment>
<name>A0AAD9TIS4_9ROSI</name>
<proteinExistence type="predicted"/>
<evidence type="ECO:0000313" key="3">
    <source>
        <dbReference type="Proteomes" id="UP001280121"/>
    </source>
</evidence>
<evidence type="ECO:0000256" key="1">
    <source>
        <dbReference type="SAM" id="MobiDB-lite"/>
    </source>
</evidence>
<dbReference type="EMBL" id="JANJYI010000009">
    <property type="protein sequence ID" value="KAK2636875.1"/>
    <property type="molecule type" value="Genomic_DNA"/>
</dbReference>
<feature type="compositionally biased region" description="Polar residues" evidence="1">
    <location>
        <begin position="77"/>
        <end position="89"/>
    </location>
</feature>
<feature type="compositionally biased region" description="Low complexity" evidence="1">
    <location>
        <begin position="8"/>
        <end position="27"/>
    </location>
</feature>
<gene>
    <name evidence="2" type="ORF">Ddye_031667</name>
</gene>
<accession>A0AAD9TIS4</accession>
<dbReference type="AlphaFoldDB" id="A0AAD9TIS4"/>
<feature type="region of interest" description="Disordered" evidence="1">
    <location>
        <begin position="1"/>
        <end position="40"/>
    </location>
</feature>